<keyword evidence="2 6" id="KW-0678">Repressor</keyword>
<evidence type="ECO:0000256" key="5">
    <source>
        <dbReference type="ARBA" id="ARBA00023242"/>
    </source>
</evidence>
<dbReference type="PROSITE" id="PS51754">
    <property type="entry name" value="OVATE"/>
    <property type="match status" value="1"/>
</dbReference>
<dbReference type="Pfam" id="PF04844">
    <property type="entry name" value="Ovate"/>
    <property type="match status" value="1"/>
</dbReference>
<evidence type="ECO:0000256" key="6">
    <source>
        <dbReference type="RuleBase" id="RU367028"/>
    </source>
</evidence>
<evidence type="ECO:0000259" key="7">
    <source>
        <dbReference type="PROSITE" id="PS51754"/>
    </source>
</evidence>
<evidence type="ECO:0000313" key="9">
    <source>
        <dbReference type="Proteomes" id="UP001418222"/>
    </source>
</evidence>
<keyword evidence="3 6" id="KW-0805">Transcription regulation</keyword>
<keyword evidence="9" id="KW-1185">Reference proteome</keyword>
<name>A0AAP0G571_9ASPA</name>
<feature type="domain" description="OVATE" evidence="7">
    <location>
        <begin position="108"/>
        <end position="173"/>
    </location>
</feature>
<dbReference type="NCBIfam" id="TIGR01568">
    <property type="entry name" value="A_thal_3678"/>
    <property type="match status" value="1"/>
</dbReference>
<comment type="caution">
    <text evidence="8">The sequence shown here is derived from an EMBL/GenBank/DDBJ whole genome shotgun (WGS) entry which is preliminary data.</text>
</comment>
<dbReference type="PANTHER" id="PTHR33057">
    <property type="entry name" value="TRANSCRIPTION REPRESSOR OFP7-RELATED"/>
    <property type="match status" value="1"/>
</dbReference>
<dbReference type="GO" id="GO:0045892">
    <property type="term" value="P:negative regulation of DNA-templated transcription"/>
    <property type="evidence" value="ECO:0007669"/>
    <property type="project" value="UniProtKB-UniRule"/>
</dbReference>
<dbReference type="InterPro" id="IPR006458">
    <property type="entry name" value="Ovate_C"/>
</dbReference>
<dbReference type="EMBL" id="JBBWWQ010000010">
    <property type="protein sequence ID" value="KAK8937303.1"/>
    <property type="molecule type" value="Genomic_DNA"/>
</dbReference>
<organism evidence="8 9">
    <name type="scientific">Platanthera zijinensis</name>
    <dbReference type="NCBI Taxonomy" id="2320716"/>
    <lineage>
        <taxon>Eukaryota</taxon>
        <taxon>Viridiplantae</taxon>
        <taxon>Streptophyta</taxon>
        <taxon>Embryophyta</taxon>
        <taxon>Tracheophyta</taxon>
        <taxon>Spermatophyta</taxon>
        <taxon>Magnoliopsida</taxon>
        <taxon>Liliopsida</taxon>
        <taxon>Asparagales</taxon>
        <taxon>Orchidaceae</taxon>
        <taxon>Orchidoideae</taxon>
        <taxon>Orchideae</taxon>
        <taxon>Orchidinae</taxon>
        <taxon>Platanthera</taxon>
    </lineage>
</organism>
<sequence length="185" mass="19585">MLGCFSRLKRASAIHAPPVKFSSHDAGEPSAGLYKSFNSLFEPTSDSDTPTPSSSQTLTLASTSVAEHDLISSAIASGRLFSASPGRSNSIIDSPAVIIRVGSAGVAVSTYSPDPYSDFRQSMEEMATALGISGRRTRLDLVVLRELLFCYLALNRKHAHKDIVSAFADLLASLSSGDEKSSGDE</sequence>
<dbReference type="PANTHER" id="PTHR33057:SF21">
    <property type="entry name" value="TRANSCRIPTION REPRESSOR"/>
    <property type="match status" value="1"/>
</dbReference>
<evidence type="ECO:0000256" key="1">
    <source>
        <dbReference type="ARBA" id="ARBA00004123"/>
    </source>
</evidence>
<comment type="function">
    <text evidence="6">Transcriptional repressor that regulates multiple aspects of plant growth and development.</text>
</comment>
<proteinExistence type="predicted"/>
<dbReference type="AlphaFoldDB" id="A0AAP0G571"/>
<reference evidence="8 9" key="1">
    <citation type="journal article" date="2022" name="Nat. Plants">
        <title>Genomes of leafy and leafless Platanthera orchids illuminate the evolution of mycoheterotrophy.</title>
        <authorList>
            <person name="Li M.H."/>
            <person name="Liu K.W."/>
            <person name="Li Z."/>
            <person name="Lu H.C."/>
            <person name="Ye Q.L."/>
            <person name="Zhang D."/>
            <person name="Wang J.Y."/>
            <person name="Li Y.F."/>
            <person name="Zhong Z.M."/>
            <person name="Liu X."/>
            <person name="Yu X."/>
            <person name="Liu D.K."/>
            <person name="Tu X.D."/>
            <person name="Liu B."/>
            <person name="Hao Y."/>
            <person name="Liao X.Y."/>
            <person name="Jiang Y.T."/>
            <person name="Sun W.H."/>
            <person name="Chen J."/>
            <person name="Chen Y.Q."/>
            <person name="Ai Y."/>
            <person name="Zhai J.W."/>
            <person name="Wu S.S."/>
            <person name="Zhou Z."/>
            <person name="Hsiao Y.Y."/>
            <person name="Wu W.L."/>
            <person name="Chen Y.Y."/>
            <person name="Lin Y.F."/>
            <person name="Hsu J.L."/>
            <person name="Li C.Y."/>
            <person name="Wang Z.W."/>
            <person name="Zhao X."/>
            <person name="Zhong W.Y."/>
            <person name="Ma X.K."/>
            <person name="Ma L."/>
            <person name="Huang J."/>
            <person name="Chen G.Z."/>
            <person name="Huang M.Z."/>
            <person name="Huang L."/>
            <person name="Peng D.H."/>
            <person name="Luo Y.B."/>
            <person name="Zou S.Q."/>
            <person name="Chen S.P."/>
            <person name="Lan S."/>
            <person name="Tsai W.C."/>
            <person name="Van de Peer Y."/>
            <person name="Liu Z.J."/>
        </authorList>
    </citation>
    <scope>NUCLEOTIDE SEQUENCE [LARGE SCALE GENOMIC DNA]</scope>
    <source>
        <strain evidence="8">Lor287</strain>
    </source>
</reference>
<dbReference type="GO" id="GO:0005634">
    <property type="term" value="C:nucleus"/>
    <property type="evidence" value="ECO:0007669"/>
    <property type="project" value="UniProtKB-SubCell"/>
</dbReference>
<accession>A0AAP0G571</accession>
<evidence type="ECO:0000256" key="4">
    <source>
        <dbReference type="ARBA" id="ARBA00023163"/>
    </source>
</evidence>
<gene>
    <name evidence="8" type="ORF">KSP39_PZI012269</name>
</gene>
<evidence type="ECO:0000313" key="8">
    <source>
        <dbReference type="EMBL" id="KAK8937303.1"/>
    </source>
</evidence>
<evidence type="ECO:0000256" key="2">
    <source>
        <dbReference type="ARBA" id="ARBA00022491"/>
    </source>
</evidence>
<dbReference type="Proteomes" id="UP001418222">
    <property type="component" value="Unassembled WGS sequence"/>
</dbReference>
<dbReference type="InterPro" id="IPR038933">
    <property type="entry name" value="Ovate"/>
</dbReference>
<keyword evidence="5 6" id="KW-0539">Nucleus</keyword>
<comment type="subcellular location">
    <subcellularLocation>
        <location evidence="1 6">Nucleus</location>
    </subcellularLocation>
</comment>
<evidence type="ECO:0000256" key="3">
    <source>
        <dbReference type="ARBA" id="ARBA00023015"/>
    </source>
</evidence>
<keyword evidence="4 6" id="KW-0804">Transcription</keyword>
<protein>
    <recommendedName>
        <fullName evidence="6">Transcription repressor</fullName>
    </recommendedName>
    <alternativeName>
        <fullName evidence="6">Ovate family protein</fullName>
    </alternativeName>
</protein>